<dbReference type="PANTHER" id="PTHR31499">
    <property type="entry name" value="MYB FAMILY TRANSCRIPTION FACTOR PHL11"/>
    <property type="match status" value="1"/>
</dbReference>
<reference evidence="8" key="1">
    <citation type="journal article" date="2021" name="Nat. Commun.">
        <title>Genomic analyses provide insights into spinach domestication and the genetic basis of agronomic traits.</title>
        <authorList>
            <person name="Cai X."/>
            <person name="Sun X."/>
            <person name="Xu C."/>
            <person name="Sun H."/>
            <person name="Wang X."/>
            <person name="Ge C."/>
            <person name="Zhang Z."/>
            <person name="Wang Q."/>
            <person name="Fei Z."/>
            <person name="Jiao C."/>
            <person name="Wang Q."/>
        </authorList>
    </citation>
    <scope>NUCLEOTIDE SEQUENCE [LARGE SCALE GENOMIC DNA]</scope>
    <source>
        <strain evidence="8">cv. Varoflay</strain>
    </source>
</reference>
<evidence type="ECO:0000256" key="6">
    <source>
        <dbReference type="ARBA" id="ARBA00023242"/>
    </source>
</evidence>
<dbReference type="GeneID" id="110804034"/>
<keyword evidence="6" id="KW-0539">Nucleus</keyword>
<evidence type="ECO:0000313" key="9">
    <source>
        <dbReference type="RefSeq" id="XP_056696180.1"/>
    </source>
</evidence>
<evidence type="ECO:0000313" key="10">
    <source>
        <dbReference type="RefSeq" id="XP_056696181.1"/>
    </source>
</evidence>
<gene>
    <name evidence="9 10" type="primary">LOC110804034</name>
</gene>
<comment type="subcellular location">
    <subcellularLocation>
        <location evidence="1">Nucleus</location>
    </subcellularLocation>
</comment>
<evidence type="ECO:0000256" key="2">
    <source>
        <dbReference type="ARBA" id="ARBA00006783"/>
    </source>
</evidence>
<dbReference type="GO" id="GO:0003677">
    <property type="term" value="F:DNA binding"/>
    <property type="evidence" value="ECO:0007669"/>
    <property type="project" value="InterPro"/>
</dbReference>
<dbReference type="GO" id="GO:0003700">
    <property type="term" value="F:DNA-binding transcription factor activity"/>
    <property type="evidence" value="ECO:0007669"/>
    <property type="project" value="InterPro"/>
</dbReference>
<protein>
    <submittedName>
        <fullName evidence="9 10">Myb family transcription factor PHL5</fullName>
    </submittedName>
</protein>
<evidence type="ECO:0000256" key="1">
    <source>
        <dbReference type="ARBA" id="ARBA00004123"/>
    </source>
</evidence>
<evidence type="ECO:0000256" key="3">
    <source>
        <dbReference type="ARBA" id="ARBA00023015"/>
    </source>
</evidence>
<evidence type="ECO:0000259" key="7">
    <source>
        <dbReference type="PROSITE" id="PS51294"/>
    </source>
</evidence>
<proteinExistence type="inferred from homology"/>
<keyword evidence="5" id="KW-0804">Transcription</keyword>
<dbReference type="Pfam" id="PF00249">
    <property type="entry name" value="Myb_DNA-binding"/>
    <property type="match status" value="1"/>
</dbReference>
<dbReference type="SUPFAM" id="SSF46689">
    <property type="entry name" value="Homeodomain-like"/>
    <property type="match status" value="1"/>
</dbReference>
<dbReference type="KEGG" id="soe:110804034"/>
<name>A0A9R0KB97_SPIOL</name>
<keyword evidence="4" id="KW-0175">Coiled coil</keyword>
<dbReference type="InterPro" id="IPR001005">
    <property type="entry name" value="SANT/Myb"/>
</dbReference>
<keyword evidence="3" id="KW-0805">Transcription regulation</keyword>
<dbReference type="InterPro" id="IPR025756">
    <property type="entry name" value="Myb_CC_LHEQLE"/>
</dbReference>
<evidence type="ECO:0000256" key="5">
    <source>
        <dbReference type="ARBA" id="ARBA00023163"/>
    </source>
</evidence>
<dbReference type="FunFam" id="1.10.10.60:FF:000002">
    <property type="entry name" value="Myb family transcription factor"/>
    <property type="match status" value="1"/>
</dbReference>
<organism evidence="8 10">
    <name type="scientific">Spinacia oleracea</name>
    <name type="common">Spinach</name>
    <dbReference type="NCBI Taxonomy" id="3562"/>
    <lineage>
        <taxon>Eukaryota</taxon>
        <taxon>Viridiplantae</taxon>
        <taxon>Streptophyta</taxon>
        <taxon>Embryophyta</taxon>
        <taxon>Tracheophyta</taxon>
        <taxon>Spermatophyta</taxon>
        <taxon>Magnoliopsida</taxon>
        <taxon>eudicotyledons</taxon>
        <taxon>Gunneridae</taxon>
        <taxon>Pentapetalae</taxon>
        <taxon>Caryophyllales</taxon>
        <taxon>Chenopodiaceae</taxon>
        <taxon>Chenopodioideae</taxon>
        <taxon>Anserineae</taxon>
        <taxon>Spinacia</taxon>
    </lineage>
</organism>
<sequence length="419" mass="47176">MSNQKIDFREQVQQSNGVINDCMVDLGSRDSQFISVREPWNNMGGCMGGESQPQNVLPDNLSNGRFGSPVPGFSTAERYVGLPYDHRISSPTFSSQCSKNYDLEYRSFPCSAEGFSAQLGEQDATDLHSRNTVETAAKSLLYGDQSQFYASGKTYGSPCVNYPDSEHIQQLKNKLLVDFANSDGRNYLFPINEKQDFRILDKSYDSPHGQFSFSSQGEKQVIRPLGVMPLNSGNSFTSGAAISSKTRIRWTTELHEKFVECVNLLGGADKATPKAILKLMNSDGLTIFHVKSHLQKYRIAKYMPDSTEGKSERRSSLNDVTQIEIKDGVQLKEALQLQLDVQRRLHEQLEIQRNLQLRIEEQGRQLKMMFDEQQKTRHTLFADQNSDNMSPNGPTFSLDEVQVSSEEGSGCNNFQTKIR</sequence>
<dbReference type="RefSeq" id="XP_056696181.1">
    <property type="nucleotide sequence ID" value="XM_056840203.1"/>
</dbReference>
<dbReference type="Proteomes" id="UP000813463">
    <property type="component" value="Chromosome 3"/>
</dbReference>
<dbReference type="RefSeq" id="XP_056696180.1">
    <property type="nucleotide sequence ID" value="XM_056840202.1"/>
</dbReference>
<feature type="domain" description="HTH myb-type" evidence="7">
    <location>
        <begin position="242"/>
        <end position="302"/>
    </location>
</feature>
<evidence type="ECO:0000256" key="4">
    <source>
        <dbReference type="ARBA" id="ARBA00023054"/>
    </source>
</evidence>
<dbReference type="InterPro" id="IPR017930">
    <property type="entry name" value="Myb_dom"/>
</dbReference>
<dbReference type="NCBIfam" id="TIGR01557">
    <property type="entry name" value="myb_SHAQKYF"/>
    <property type="match status" value="1"/>
</dbReference>
<evidence type="ECO:0000313" key="8">
    <source>
        <dbReference type="Proteomes" id="UP000813463"/>
    </source>
</evidence>
<dbReference type="PROSITE" id="PS51294">
    <property type="entry name" value="HTH_MYB"/>
    <property type="match status" value="1"/>
</dbReference>
<dbReference type="InterPro" id="IPR046955">
    <property type="entry name" value="PHR1-like"/>
</dbReference>
<dbReference type="InterPro" id="IPR006447">
    <property type="entry name" value="Myb_dom_plants"/>
</dbReference>
<dbReference type="PANTHER" id="PTHR31499:SF85">
    <property type="entry name" value="TRANSCRIPTION FACTOR MYB-RELATED FAMILY"/>
    <property type="match status" value="1"/>
</dbReference>
<dbReference type="Pfam" id="PF14379">
    <property type="entry name" value="Myb_CC_LHEQLE"/>
    <property type="match status" value="1"/>
</dbReference>
<accession>A0A9R0KB97</accession>
<dbReference type="AlphaFoldDB" id="A0A9R0KB97"/>
<reference evidence="9 10" key="2">
    <citation type="submission" date="2025-05" db="UniProtKB">
        <authorList>
            <consortium name="RefSeq"/>
        </authorList>
    </citation>
    <scope>IDENTIFICATION</scope>
    <source>
        <tissue evidence="9 10">Leaf</tissue>
    </source>
</reference>
<keyword evidence="8" id="KW-1185">Reference proteome</keyword>
<dbReference type="InterPro" id="IPR009057">
    <property type="entry name" value="Homeodomain-like_sf"/>
</dbReference>
<dbReference type="Gene3D" id="1.10.10.60">
    <property type="entry name" value="Homeodomain-like"/>
    <property type="match status" value="1"/>
</dbReference>
<comment type="similarity">
    <text evidence="2">Belongs to the MYB-CC family.</text>
</comment>
<dbReference type="GO" id="GO:0005634">
    <property type="term" value="C:nucleus"/>
    <property type="evidence" value="ECO:0007669"/>
    <property type="project" value="UniProtKB-SubCell"/>
</dbReference>